<comment type="caution">
    <text evidence="2">The sequence shown here is derived from an EMBL/GenBank/DDBJ whole genome shotgun (WGS) entry which is preliminary data.</text>
</comment>
<feature type="coiled-coil region" evidence="1">
    <location>
        <begin position="536"/>
        <end position="570"/>
    </location>
</feature>
<feature type="coiled-coil region" evidence="1">
    <location>
        <begin position="39"/>
        <end position="96"/>
    </location>
</feature>
<reference evidence="2" key="1">
    <citation type="submission" date="2021-01" db="EMBL/GenBank/DDBJ databases">
        <authorList>
            <consortium name="Genoscope - CEA"/>
            <person name="William W."/>
        </authorList>
    </citation>
    <scope>NUCLEOTIDE SEQUENCE</scope>
</reference>
<feature type="coiled-coil region" evidence="1">
    <location>
        <begin position="233"/>
        <end position="267"/>
    </location>
</feature>
<keyword evidence="1" id="KW-0175">Coiled coil</keyword>
<organism evidence="2 3">
    <name type="scientific">Paramecium sonneborni</name>
    <dbReference type="NCBI Taxonomy" id="65129"/>
    <lineage>
        <taxon>Eukaryota</taxon>
        <taxon>Sar</taxon>
        <taxon>Alveolata</taxon>
        <taxon>Ciliophora</taxon>
        <taxon>Intramacronucleata</taxon>
        <taxon>Oligohymenophorea</taxon>
        <taxon>Peniculida</taxon>
        <taxon>Parameciidae</taxon>
        <taxon>Paramecium</taxon>
    </lineage>
</organism>
<feature type="coiled-coil region" evidence="1">
    <location>
        <begin position="293"/>
        <end position="380"/>
    </location>
</feature>
<dbReference type="Proteomes" id="UP000692954">
    <property type="component" value="Unassembled WGS sequence"/>
</dbReference>
<dbReference type="OrthoDB" id="298255at2759"/>
<dbReference type="EMBL" id="CAJJDN010000107">
    <property type="protein sequence ID" value="CAD8114912.1"/>
    <property type="molecule type" value="Genomic_DNA"/>
</dbReference>
<evidence type="ECO:0000256" key="1">
    <source>
        <dbReference type="SAM" id="Coils"/>
    </source>
</evidence>
<gene>
    <name evidence="2" type="ORF">PSON_ATCC_30995.1.T1070046</name>
</gene>
<feature type="coiled-coil region" evidence="1">
    <location>
        <begin position="470"/>
        <end position="504"/>
    </location>
</feature>
<protein>
    <submittedName>
        <fullName evidence="2">Uncharacterized protein</fullName>
    </submittedName>
</protein>
<evidence type="ECO:0000313" key="3">
    <source>
        <dbReference type="Proteomes" id="UP000692954"/>
    </source>
</evidence>
<name>A0A8S1QGX2_9CILI</name>
<proteinExistence type="predicted"/>
<sequence length="614" mass="73275">MNQEDDEKFFIDTVQTQQLEIESLKKQIRLQEFQSKQQHLELINSLDQLKKRNEELDIELNNQIELTHETKLQKFALQMQEQLAKAEEQILIYQENEIKLLKDIQQLQAKLESDKITDLKHQLVKMEETAIALIVEKEFIISEQAKEIELLKQNEKIYNSQTQNSNNTQIQIYDFQELENKIQEYQQKLEHQQSLHEEQLYNLERTITNNIFESLEHEMDQKKLVEQDLLHQISILEEKNKYYEKIINEQERKLNSLKEEKNQEQIIYDKRYQEICERLRNALQQIIKSDKKCEDAYKQFSLLQREKQNMTKQKEELIRKQVYLDNQNRKNTQAIQEYKELTETLQQQVNEQDQLIQEQNEQLQKLAQHYEQQLKIAIQSNSQKFEFNDHEITQNQNALLSDLLKDSQMSQHPENTHIDSPIHSISQTPTSHLSDSYCSFQTKNSSRRRVGPNCKYENIKDALLDAKHIIKIQNLEISNLEQTVEILQKELKSQLLEIHNLRKTKLDFKLDKENKLEIEKLKMCLNTMETHYLTTKLSLAEEVNFLKDELKRAESEAIKSKMQLTQLNSEFCIIQQKYQKLDKQHQQSLTTRQAINIDDKSPVKSRKSIFSIFG</sequence>
<keyword evidence="3" id="KW-1185">Reference proteome</keyword>
<evidence type="ECO:0000313" key="2">
    <source>
        <dbReference type="EMBL" id="CAD8114912.1"/>
    </source>
</evidence>
<accession>A0A8S1QGX2</accession>
<dbReference type="AlphaFoldDB" id="A0A8S1QGX2"/>